<protein>
    <submittedName>
        <fullName evidence="1">Uncharacterized protein</fullName>
    </submittedName>
</protein>
<gene>
    <name evidence="1" type="ORF">IFM89_006718</name>
</gene>
<sequence>MRIVGVKENFDNNDNSNTVLKIFIHQGEKLLYYDYHTLESPALRKVANVNKELRDIVYLFHFDSLVSWNPAEAKEKRKRRNSAEDSQLETIFPLKTTRDYNRPIANNYIELCNRKILRKCR</sequence>
<dbReference type="AlphaFoldDB" id="A0A835LKM3"/>
<dbReference type="OrthoDB" id="9295290at2759"/>
<comment type="caution">
    <text evidence="1">The sequence shown here is derived from an EMBL/GenBank/DDBJ whole genome shotgun (WGS) entry which is preliminary data.</text>
</comment>
<organism evidence="1 2">
    <name type="scientific">Coptis chinensis</name>
    <dbReference type="NCBI Taxonomy" id="261450"/>
    <lineage>
        <taxon>Eukaryota</taxon>
        <taxon>Viridiplantae</taxon>
        <taxon>Streptophyta</taxon>
        <taxon>Embryophyta</taxon>
        <taxon>Tracheophyta</taxon>
        <taxon>Spermatophyta</taxon>
        <taxon>Magnoliopsida</taxon>
        <taxon>Ranunculales</taxon>
        <taxon>Ranunculaceae</taxon>
        <taxon>Coptidoideae</taxon>
        <taxon>Coptis</taxon>
    </lineage>
</organism>
<accession>A0A835LKM3</accession>
<evidence type="ECO:0000313" key="2">
    <source>
        <dbReference type="Proteomes" id="UP000631114"/>
    </source>
</evidence>
<proteinExistence type="predicted"/>
<keyword evidence="2" id="KW-1185">Reference proteome</keyword>
<name>A0A835LKM3_9MAGN</name>
<dbReference type="Proteomes" id="UP000631114">
    <property type="component" value="Unassembled WGS sequence"/>
</dbReference>
<reference evidence="1 2" key="1">
    <citation type="submission" date="2020-10" db="EMBL/GenBank/DDBJ databases">
        <title>The Coptis chinensis genome and diversification of protoberbering-type alkaloids.</title>
        <authorList>
            <person name="Wang B."/>
            <person name="Shu S."/>
            <person name="Song C."/>
            <person name="Liu Y."/>
        </authorList>
    </citation>
    <scope>NUCLEOTIDE SEQUENCE [LARGE SCALE GENOMIC DNA]</scope>
    <source>
        <strain evidence="1">HL-2020</strain>
        <tissue evidence="1">Leaf</tissue>
    </source>
</reference>
<evidence type="ECO:0000313" key="1">
    <source>
        <dbReference type="EMBL" id="KAF9595972.1"/>
    </source>
</evidence>
<dbReference type="EMBL" id="JADFTS010000007">
    <property type="protein sequence ID" value="KAF9595972.1"/>
    <property type="molecule type" value="Genomic_DNA"/>
</dbReference>